<reference evidence="3" key="1">
    <citation type="submission" date="2024-03" db="EMBL/GenBank/DDBJ databases">
        <title>WGS assembly of Saponaria officinalis var. Norfolk2.</title>
        <authorList>
            <person name="Jenkins J."/>
            <person name="Shu S."/>
            <person name="Grimwood J."/>
            <person name="Barry K."/>
            <person name="Goodstein D."/>
            <person name="Schmutz J."/>
            <person name="Leebens-Mack J."/>
            <person name="Osbourn A."/>
        </authorList>
    </citation>
    <scope>NUCLEOTIDE SEQUENCE [LARGE SCALE GENOMIC DNA]</scope>
    <source>
        <strain evidence="3">JIC</strain>
    </source>
</reference>
<dbReference type="InterPro" id="IPR039299">
    <property type="entry name" value="SEOA"/>
</dbReference>
<protein>
    <recommendedName>
        <fullName evidence="5">Protein SIEVE ELEMENT OCCLUSION B-like</fullName>
    </recommendedName>
</protein>
<feature type="domain" description="Sieve element occlusion N-terminal" evidence="1">
    <location>
        <begin position="19"/>
        <end position="299"/>
    </location>
</feature>
<organism evidence="3 4">
    <name type="scientific">Saponaria officinalis</name>
    <name type="common">Common soapwort</name>
    <name type="synonym">Lychnis saponaria</name>
    <dbReference type="NCBI Taxonomy" id="3572"/>
    <lineage>
        <taxon>Eukaryota</taxon>
        <taxon>Viridiplantae</taxon>
        <taxon>Streptophyta</taxon>
        <taxon>Embryophyta</taxon>
        <taxon>Tracheophyta</taxon>
        <taxon>Spermatophyta</taxon>
        <taxon>Magnoliopsida</taxon>
        <taxon>eudicotyledons</taxon>
        <taxon>Gunneridae</taxon>
        <taxon>Pentapetalae</taxon>
        <taxon>Caryophyllales</taxon>
        <taxon>Caryophyllaceae</taxon>
        <taxon>Caryophylleae</taxon>
        <taxon>Saponaria</taxon>
    </lineage>
</organism>
<evidence type="ECO:0000313" key="3">
    <source>
        <dbReference type="EMBL" id="KAK9726696.1"/>
    </source>
</evidence>
<gene>
    <name evidence="3" type="ORF">RND81_05G231300</name>
</gene>
<keyword evidence="4" id="KW-1185">Reference proteome</keyword>
<dbReference type="PANTHER" id="PTHR33232">
    <property type="entry name" value="PROTEIN SIEVE ELEMENT OCCLUSION B-LIKE"/>
    <property type="match status" value="1"/>
</dbReference>
<evidence type="ECO:0000313" key="4">
    <source>
        <dbReference type="Proteomes" id="UP001443914"/>
    </source>
</evidence>
<evidence type="ECO:0008006" key="5">
    <source>
        <dbReference type="Google" id="ProtNLM"/>
    </source>
</evidence>
<dbReference type="InterPro" id="IPR027942">
    <property type="entry name" value="SEO_N"/>
</dbReference>
<dbReference type="GO" id="GO:0010088">
    <property type="term" value="P:phloem development"/>
    <property type="evidence" value="ECO:0007669"/>
    <property type="project" value="InterPro"/>
</dbReference>
<dbReference type="Proteomes" id="UP001443914">
    <property type="component" value="Unassembled WGS sequence"/>
</dbReference>
<feature type="domain" description="Sieve element occlusion C-terminal" evidence="2">
    <location>
        <begin position="465"/>
        <end position="695"/>
    </location>
</feature>
<evidence type="ECO:0000259" key="2">
    <source>
        <dbReference type="Pfam" id="PF14577"/>
    </source>
</evidence>
<dbReference type="Pfam" id="PF14576">
    <property type="entry name" value="SEO_N"/>
    <property type="match status" value="1"/>
</dbReference>
<dbReference type="EMBL" id="JBDFQZ010000005">
    <property type="protein sequence ID" value="KAK9726696.1"/>
    <property type="molecule type" value="Genomic_DNA"/>
</dbReference>
<comment type="caution">
    <text evidence="3">The sequence shown here is derived from an EMBL/GenBank/DDBJ whole genome shotgun (WGS) entry which is preliminary data.</text>
</comment>
<proteinExistence type="predicted"/>
<name>A0AAW1L3B0_SAPOF</name>
<dbReference type="AlphaFoldDB" id="A0AAW1L3B0"/>
<accession>A0AAW1L3B0</accession>
<dbReference type="InterPro" id="IPR027944">
    <property type="entry name" value="SEO_C"/>
</dbReference>
<dbReference type="Pfam" id="PF14577">
    <property type="entry name" value="SEO_C"/>
    <property type="match status" value="1"/>
</dbReference>
<evidence type="ECO:0000259" key="1">
    <source>
        <dbReference type="Pfam" id="PF14576"/>
    </source>
</evidence>
<dbReference type="PANTHER" id="PTHR33232:SF12">
    <property type="entry name" value="PROTEIN SIEVE ELEMENT OCCLUSION B-LIKE"/>
    <property type="match status" value="1"/>
</dbReference>
<sequence length="696" mass="80040">MANPSRQLIKGDRRMFSSSDDTTMLKQIQGTHAPDGRDVDVRPILDIVEHVFRRAAAPMGAHQHVDPMDDKITEAILEGHGMLEALAFVIQKVSCEITCKCSGGADAHATAMSLLHLLSNYSWDAKVVISLAALAITYGEFWLVVQLFTTHPLAKSVAVLKQLPDLTEHSNALKSRFDALTSLILAMLDVTKSILEFRLLPHQYISPDQPPLAVAITHIPTAAYWTIRSVVACATQIASLIGMSFEYISSTTEAWELSSLAHKERNIHEHLMQQLALCYQHIGEKKHAEAYENLVHLFDLQQLDNIRILKHLIYLKDDIQPLYQGSNKTRVHVDTLRRKTVLLLISDLEIAREEIMVLDRTYRESRTRPELQYEIVWIPIVDQTNAWTDEHQQKFEQLQLMMMWHTLHHPSLLEPAAMKYIKDVWRFQKKMMLVVIDPQGKVVSPNALHMMLIWGNIAFPFTILKEESLWREETWRLELLVDSIDPQILDWIAQGKHICLYGGEDIEWIRVFTTATKQIAQAAGLDIELIYVGKSNAKERLKKTIRTIQKEKLSGFWVDPTSYWYFWTRLECMLYSKMQHGMDVERDQIMQEVMTLMSYDGSDQGWATIWLGSVEMARARGDSMLESFSKFEDWEENSRMKGFVPALREHLLQLHTPHHCNRLILPGTEGGIPEKVVCAECGRAMEKYFMYRCCTD</sequence>